<proteinExistence type="predicted"/>
<organism evidence="2 3">
    <name type="scientific">Glaciihabitans arcticus</name>
    <dbReference type="NCBI Taxonomy" id="2668039"/>
    <lineage>
        <taxon>Bacteria</taxon>
        <taxon>Bacillati</taxon>
        <taxon>Actinomycetota</taxon>
        <taxon>Actinomycetes</taxon>
        <taxon>Micrococcales</taxon>
        <taxon>Microbacteriaceae</taxon>
        <taxon>Glaciihabitans</taxon>
    </lineage>
</organism>
<accession>A0A4Q9GVZ8</accession>
<dbReference type="RefSeq" id="WP_130982642.1">
    <property type="nucleotide sequence ID" value="NZ_SISG01000001.1"/>
</dbReference>
<sequence>MDVGLVALIVVALFAASIAFWPTWFRWENDRKRAKDPSYRAPTVLGVFDEIYRPDAHAASQIAEAESVIPAPAPKAGGKKR</sequence>
<feature type="transmembrane region" description="Helical" evidence="1">
    <location>
        <begin position="6"/>
        <end position="25"/>
    </location>
</feature>
<evidence type="ECO:0000313" key="3">
    <source>
        <dbReference type="Proteomes" id="UP000294194"/>
    </source>
</evidence>
<dbReference type="EMBL" id="SISG01000001">
    <property type="protein sequence ID" value="TBN58454.1"/>
    <property type="molecule type" value="Genomic_DNA"/>
</dbReference>
<protein>
    <submittedName>
        <fullName evidence="2">Uncharacterized protein</fullName>
    </submittedName>
</protein>
<keyword evidence="1" id="KW-0812">Transmembrane</keyword>
<dbReference type="Proteomes" id="UP000294194">
    <property type="component" value="Unassembled WGS sequence"/>
</dbReference>
<reference evidence="3" key="1">
    <citation type="submission" date="2019-02" db="EMBL/GenBank/DDBJ databases">
        <title>Glaciihabitans arcticus sp. nov., a psychrotolerant bacterium isolated from polar soil.</title>
        <authorList>
            <person name="Dahal R.H."/>
        </authorList>
    </citation>
    <scope>NUCLEOTIDE SEQUENCE [LARGE SCALE GENOMIC DNA]</scope>
    <source>
        <strain evidence="3">RP-3-7</strain>
    </source>
</reference>
<keyword evidence="1" id="KW-0472">Membrane</keyword>
<gene>
    <name evidence="2" type="ORF">EYE40_14225</name>
</gene>
<name>A0A4Q9GVZ8_9MICO</name>
<dbReference type="AlphaFoldDB" id="A0A4Q9GVZ8"/>
<evidence type="ECO:0000256" key="1">
    <source>
        <dbReference type="SAM" id="Phobius"/>
    </source>
</evidence>
<comment type="caution">
    <text evidence="2">The sequence shown here is derived from an EMBL/GenBank/DDBJ whole genome shotgun (WGS) entry which is preliminary data.</text>
</comment>
<evidence type="ECO:0000313" key="2">
    <source>
        <dbReference type="EMBL" id="TBN58454.1"/>
    </source>
</evidence>
<keyword evidence="1" id="KW-1133">Transmembrane helix</keyword>
<keyword evidence="3" id="KW-1185">Reference proteome</keyword>